<organism evidence="8 9">
    <name type="scientific">Testicularia cyperi</name>
    <dbReference type="NCBI Taxonomy" id="1882483"/>
    <lineage>
        <taxon>Eukaryota</taxon>
        <taxon>Fungi</taxon>
        <taxon>Dikarya</taxon>
        <taxon>Basidiomycota</taxon>
        <taxon>Ustilaginomycotina</taxon>
        <taxon>Ustilaginomycetes</taxon>
        <taxon>Ustilaginales</taxon>
        <taxon>Anthracoideaceae</taxon>
        <taxon>Testicularia</taxon>
    </lineage>
</organism>
<dbReference type="PANTHER" id="PTHR11904:SF9">
    <property type="entry name" value="PURINE NUCLEOSIDE PHOSPHORYLASE-RELATED"/>
    <property type="match status" value="1"/>
</dbReference>
<protein>
    <recommendedName>
        <fullName evidence="3">purine-nucleoside phosphorylase</fullName>
        <ecNumber evidence="3">2.4.2.1</ecNumber>
    </recommendedName>
    <alternativeName>
        <fullName evidence="6">Inosine-guanosine phosphorylase</fullName>
    </alternativeName>
</protein>
<dbReference type="CDD" id="cd09009">
    <property type="entry name" value="PNP-EcPNPII_like"/>
    <property type="match status" value="1"/>
</dbReference>
<dbReference type="UniPathway" id="UPA00606"/>
<dbReference type="InParanoid" id="A0A317XI71"/>
<dbReference type="InterPro" id="IPR035994">
    <property type="entry name" value="Nucleoside_phosphorylase_sf"/>
</dbReference>
<dbReference type="Proteomes" id="UP000246740">
    <property type="component" value="Unassembled WGS sequence"/>
</dbReference>
<evidence type="ECO:0000313" key="8">
    <source>
        <dbReference type="EMBL" id="PWY97983.1"/>
    </source>
</evidence>
<dbReference type="AlphaFoldDB" id="A0A317XI71"/>
<keyword evidence="4" id="KW-0328">Glycosyltransferase</keyword>
<evidence type="ECO:0000256" key="6">
    <source>
        <dbReference type="ARBA" id="ARBA00031036"/>
    </source>
</evidence>
<evidence type="ECO:0000256" key="3">
    <source>
        <dbReference type="ARBA" id="ARBA00011886"/>
    </source>
</evidence>
<dbReference type="PANTHER" id="PTHR11904">
    <property type="entry name" value="METHYLTHIOADENOSINE/PURINE NUCLEOSIDE PHOSPHORYLASE"/>
    <property type="match status" value="1"/>
</dbReference>
<dbReference type="InterPro" id="IPR000845">
    <property type="entry name" value="Nucleoside_phosphorylase_d"/>
</dbReference>
<comment type="pathway">
    <text evidence="1">Purine metabolism; purine nucleoside salvage.</text>
</comment>
<keyword evidence="9" id="KW-1185">Reference proteome</keyword>
<dbReference type="GO" id="GO:0009116">
    <property type="term" value="P:nucleoside metabolic process"/>
    <property type="evidence" value="ECO:0007669"/>
    <property type="project" value="InterPro"/>
</dbReference>
<dbReference type="FunCoup" id="A0A317XI71">
    <property type="interactions" value="234"/>
</dbReference>
<dbReference type="InterPro" id="IPR011268">
    <property type="entry name" value="Purine_phosphorylase"/>
</dbReference>
<comment type="similarity">
    <text evidence="2">Belongs to the PNP/MTAP phosphorylase family.</text>
</comment>
<name>A0A317XI71_9BASI</name>
<dbReference type="Gene3D" id="3.40.50.1580">
    <property type="entry name" value="Nucleoside phosphorylase domain"/>
    <property type="match status" value="1"/>
</dbReference>
<sequence length="334" mass="34907">MAAINGGIDIAALPAEFGAAVEAIRSQIPAELSRPKWGIICGSGLSGLASSLENVVHVPYTSIPGFAESTVEGHKSSLAFGLLASPDADSAASAAQKVPVVACLGRFHTYEGHTAQACVFPTRVMKLLGVEALVVTNAAGGLNDKYDVGTIVALHDHLSLPTLTSMNPLIGHNLAALGPRFPPLSNAYDLKLRLALYRAAQKLGLSSALASGTYAYVLGPSYESRADAQFLKTVGADAVGMSTVPEVIAAAHCGLKVLAISLITNKVVLKPYFDFQHALASEPHAAESVEDQIEKLLQQDNAEAATHDEVLEAGAARADDIRRLVAHVVCTTRL</sequence>
<evidence type="ECO:0000313" key="9">
    <source>
        <dbReference type="Proteomes" id="UP000246740"/>
    </source>
</evidence>
<dbReference type="Pfam" id="PF01048">
    <property type="entry name" value="PNP_UDP_1"/>
    <property type="match status" value="1"/>
</dbReference>
<keyword evidence="5" id="KW-0808">Transferase</keyword>
<dbReference type="SUPFAM" id="SSF53167">
    <property type="entry name" value="Purine and uridine phosphorylases"/>
    <property type="match status" value="1"/>
</dbReference>
<evidence type="ECO:0000256" key="4">
    <source>
        <dbReference type="ARBA" id="ARBA00022676"/>
    </source>
</evidence>
<dbReference type="EMBL" id="KZ819201">
    <property type="protein sequence ID" value="PWY97983.1"/>
    <property type="molecule type" value="Genomic_DNA"/>
</dbReference>
<gene>
    <name evidence="8" type="ORF">BCV70DRAFT_44461</name>
</gene>
<dbReference type="NCBIfam" id="NF006054">
    <property type="entry name" value="PRK08202.1"/>
    <property type="match status" value="1"/>
</dbReference>
<reference evidence="8 9" key="1">
    <citation type="journal article" date="2018" name="Mol. Biol. Evol.">
        <title>Broad Genomic Sampling Reveals a Smut Pathogenic Ancestry of the Fungal Clade Ustilaginomycotina.</title>
        <authorList>
            <person name="Kijpornyongpan T."/>
            <person name="Mondo S.J."/>
            <person name="Barry K."/>
            <person name="Sandor L."/>
            <person name="Lee J."/>
            <person name="Lipzen A."/>
            <person name="Pangilinan J."/>
            <person name="LaButti K."/>
            <person name="Hainaut M."/>
            <person name="Henrissat B."/>
            <person name="Grigoriev I.V."/>
            <person name="Spatafora J.W."/>
            <person name="Aime M.C."/>
        </authorList>
    </citation>
    <scope>NUCLEOTIDE SEQUENCE [LARGE SCALE GENOMIC DNA]</scope>
    <source>
        <strain evidence="8 9">MCA 3645</strain>
    </source>
</reference>
<evidence type="ECO:0000256" key="5">
    <source>
        <dbReference type="ARBA" id="ARBA00022679"/>
    </source>
</evidence>
<dbReference type="GO" id="GO:0004731">
    <property type="term" value="F:purine-nucleoside phosphorylase activity"/>
    <property type="evidence" value="ECO:0007669"/>
    <property type="project" value="UniProtKB-EC"/>
</dbReference>
<dbReference type="EC" id="2.4.2.1" evidence="3"/>
<feature type="domain" description="Nucleoside phosphorylase" evidence="7">
    <location>
        <begin position="38"/>
        <end position="279"/>
    </location>
</feature>
<dbReference type="STRING" id="1882483.A0A317XI71"/>
<dbReference type="NCBIfam" id="TIGR01697">
    <property type="entry name" value="PNPH-PUNA-XAPA"/>
    <property type="match status" value="1"/>
</dbReference>
<proteinExistence type="inferred from homology"/>
<accession>A0A317XI71</accession>
<dbReference type="GO" id="GO:0005737">
    <property type="term" value="C:cytoplasm"/>
    <property type="evidence" value="ECO:0007669"/>
    <property type="project" value="TreeGrafter"/>
</dbReference>
<dbReference type="OrthoDB" id="10261782at2759"/>
<evidence type="ECO:0000259" key="7">
    <source>
        <dbReference type="Pfam" id="PF01048"/>
    </source>
</evidence>
<evidence type="ECO:0000256" key="2">
    <source>
        <dbReference type="ARBA" id="ARBA00006751"/>
    </source>
</evidence>
<evidence type="ECO:0000256" key="1">
    <source>
        <dbReference type="ARBA" id="ARBA00005058"/>
    </source>
</evidence>